<evidence type="ECO:0000256" key="1">
    <source>
        <dbReference type="ARBA" id="ARBA00004342"/>
    </source>
</evidence>
<evidence type="ECO:0000313" key="10">
    <source>
        <dbReference type="EMBL" id="KAK2712686.1"/>
    </source>
</evidence>
<dbReference type="Gene3D" id="3.40.50.300">
    <property type="entry name" value="P-loop containing nucleotide triphosphate hydrolases"/>
    <property type="match status" value="1"/>
</dbReference>
<evidence type="ECO:0000313" key="11">
    <source>
        <dbReference type="Proteomes" id="UP001187531"/>
    </source>
</evidence>
<dbReference type="Proteomes" id="UP001187531">
    <property type="component" value="Unassembled WGS sequence"/>
</dbReference>
<dbReference type="PROSITE" id="PS51421">
    <property type="entry name" value="RAS"/>
    <property type="match status" value="1"/>
</dbReference>
<evidence type="ECO:0000256" key="9">
    <source>
        <dbReference type="ARBA" id="ARBA00023289"/>
    </source>
</evidence>
<evidence type="ECO:0000256" key="2">
    <source>
        <dbReference type="ARBA" id="ARBA00010142"/>
    </source>
</evidence>
<dbReference type="PROSITE" id="PS51420">
    <property type="entry name" value="RHO"/>
    <property type="match status" value="1"/>
</dbReference>
<dbReference type="GO" id="GO:0035006">
    <property type="term" value="P:melanization defense response"/>
    <property type="evidence" value="ECO:0007669"/>
    <property type="project" value="UniProtKB-ARBA"/>
</dbReference>
<evidence type="ECO:0000256" key="6">
    <source>
        <dbReference type="ARBA" id="ARBA00023134"/>
    </source>
</evidence>
<comment type="subcellular location">
    <subcellularLocation>
        <location evidence="1">Cell membrane</location>
        <topology evidence="1">Lipid-anchor</topology>
        <orientation evidence="1">Cytoplasmic side</orientation>
    </subcellularLocation>
</comment>
<organism evidence="10 11">
    <name type="scientific">Artemia franciscana</name>
    <name type="common">Brine shrimp</name>
    <name type="synonym">Artemia sanfranciscana</name>
    <dbReference type="NCBI Taxonomy" id="6661"/>
    <lineage>
        <taxon>Eukaryota</taxon>
        <taxon>Metazoa</taxon>
        <taxon>Ecdysozoa</taxon>
        <taxon>Arthropoda</taxon>
        <taxon>Crustacea</taxon>
        <taxon>Branchiopoda</taxon>
        <taxon>Anostraca</taxon>
        <taxon>Artemiidae</taxon>
        <taxon>Artemia</taxon>
    </lineage>
</organism>
<evidence type="ECO:0000256" key="7">
    <source>
        <dbReference type="ARBA" id="ARBA00023136"/>
    </source>
</evidence>
<dbReference type="Pfam" id="PF00071">
    <property type="entry name" value="Ras"/>
    <property type="match status" value="1"/>
</dbReference>
<dbReference type="InterPro" id="IPR005225">
    <property type="entry name" value="Small_GTP-bd"/>
</dbReference>
<proteinExistence type="inferred from homology"/>
<dbReference type="AlphaFoldDB" id="A0AA88HRR8"/>
<dbReference type="SMART" id="SM00176">
    <property type="entry name" value="RAN"/>
    <property type="match status" value="1"/>
</dbReference>
<dbReference type="GO" id="GO:0003006">
    <property type="term" value="P:developmental process involved in reproduction"/>
    <property type="evidence" value="ECO:0007669"/>
    <property type="project" value="UniProtKB-ARBA"/>
</dbReference>
<keyword evidence="11" id="KW-1185">Reference proteome</keyword>
<dbReference type="GO" id="GO:0001667">
    <property type="term" value="P:ameboidal-type cell migration"/>
    <property type="evidence" value="ECO:0007669"/>
    <property type="project" value="UniProtKB-ARBA"/>
</dbReference>
<dbReference type="SMART" id="SM00174">
    <property type="entry name" value="RHO"/>
    <property type="match status" value="1"/>
</dbReference>
<sequence length="185" mass="20874">MATGRPLKVTVVGDGAVGKTCLLMSYTTGSFPTEYVPTVFDNYADTITVNGCPYHLTLWDTAGQEDYDRLRPLSYPNTDVFLICYSIKSRTTYENIPLKWIPEVRHYAPSTKVILVGTMKDLRSEENASKCLTYNDGKKLQSKIKADYFIECSALTQENLKELFEKAVSIACNLEKKKSRTCKIL</sequence>
<evidence type="ECO:0000256" key="5">
    <source>
        <dbReference type="ARBA" id="ARBA00022741"/>
    </source>
</evidence>
<reference evidence="10" key="1">
    <citation type="submission" date="2023-07" db="EMBL/GenBank/DDBJ databases">
        <title>Chromosome-level genome assembly of Artemia franciscana.</title>
        <authorList>
            <person name="Jo E."/>
        </authorList>
    </citation>
    <scope>NUCLEOTIDE SEQUENCE</scope>
    <source>
        <tissue evidence="10">Whole body</tissue>
    </source>
</reference>
<keyword evidence="5" id="KW-0547">Nucleotide-binding</keyword>
<dbReference type="PANTHER" id="PTHR24072">
    <property type="entry name" value="RHO FAMILY GTPASE"/>
    <property type="match status" value="1"/>
</dbReference>
<name>A0AA88HRR8_ARTSF</name>
<dbReference type="GO" id="GO:0035099">
    <property type="term" value="P:hemocyte migration"/>
    <property type="evidence" value="ECO:0007669"/>
    <property type="project" value="UniProtKB-ARBA"/>
</dbReference>
<dbReference type="GO" id="GO:0003924">
    <property type="term" value="F:GTPase activity"/>
    <property type="evidence" value="ECO:0007669"/>
    <property type="project" value="InterPro"/>
</dbReference>
<dbReference type="GO" id="GO:0007264">
    <property type="term" value="P:small GTPase-mediated signal transduction"/>
    <property type="evidence" value="ECO:0007669"/>
    <property type="project" value="InterPro"/>
</dbReference>
<keyword evidence="6" id="KW-0342">GTP-binding</keyword>
<dbReference type="EMBL" id="JAVRJZ010000015">
    <property type="protein sequence ID" value="KAK2712686.1"/>
    <property type="molecule type" value="Genomic_DNA"/>
</dbReference>
<dbReference type="CDD" id="cd00157">
    <property type="entry name" value="Rho"/>
    <property type="match status" value="1"/>
</dbReference>
<dbReference type="GO" id="GO:0022412">
    <property type="term" value="P:cellular process involved in reproduction in multicellular organism"/>
    <property type="evidence" value="ECO:0007669"/>
    <property type="project" value="UniProtKB-ARBA"/>
</dbReference>
<dbReference type="SMART" id="SM00173">
    <property type="entry name" value="RAS"/>
    <property type="match status" value="1"/>
</dbReference>
<keyword evidence="7" id="KW-0472">Membrane</keyword>
<comment type="similarity">
    <text evidence="2">Belongs to the small GTPase superfamily. Rho family.</text>
</comment>
<dbReference type="PRINTS" id="PR00449">
    <property type="entry name" value="RASTRNSFRMNG"/>
</dbReference>
<dbReference type="SUPFAM" id="SSF52540">
    <property type="entry name" value="P-loop containing nucleoside triphosphate hydrolases"/>
    <property type="match status" value="1"/>
</dbReference>
<accession>A0AA88HRR8</accession>
<dbReference type="InterPro" id="IPR027417">
    <property type="entry name" value="P-loop_NTPase"/>
</dbReference>
<keyword evidence="4" id="KW-0488">Methylation</keyword>
<keyword evidence="8" id="KW-0449">Lipoprotein</keyword>
<comment type="caution">
    <text evidence="10">The sequence shown here is derived from an EMBL/GenBank/DDBJ whole genome shotgun (WGS) entry which is preliminary data.</text>
</comment>
<dbReference type="SMART" id="SM00175">
    <property type="entry name" value="RAB"/>
    <property type="match status" value="1"/>
</dbReference>
<gene>
    <name evidence="10" type="ORF">QYM36_011389</name>
</gene>
<evidence type="ECO:0000256" key="3">
    <source>
        <dbReference type="ARBA" id="ARBA00022475"/>
    </source>
</evidence>
<protein>
    <recommendedName>
        <fullName evidence="12">Rho GTPase</fullName>
    </recommendedName>
</protein>
<evidence type="ECO:0008006" key="12">
    <source>
        <dbReference type="Google" id="ProtNLM"/>
    </source>
</evidence>
<dbReference type="InterPro" id="IPR003578">
    <property type="entry name" value="Small_GTPase_Rho"/>
</dbReference>
<dbReference type="FunFam" id="3.40.50.300:FF:000983">
    <property type="entry name" value="Rho family GTPase"/>
    <property type="match status" value="1"/>
</dbReference>
<keyword evidence="3" id="KW-1003">Cell membrane</keyword>
<evidence type="ECO:0000256" key="4">
    <source>
        <dbReference type="ARBA" id="ARBA00022481"/>
    </source>
</evidence>
<dbReference type="InterPro" id="IPR001806">
    <property type="entry name" value="Small_GTPase"/>
</dbReference>
<keyword evidence="9" id="KW-0636">Prenylation</keyword>
<dbReference type="GO" id="GO:0005886">
    <property type="term" value="C:plasma membrane"/>
    <property type="evidence" value="ECO:0007669"/>
    <property type="project" value="UniProtKB-SubCell"/>
</dbReference>
<dbReference type="NCBIfam" id="TIGR00231">
    <property type="entry name" value="small_GTP"/>
    <property type="match status" value="1"/>
</dbReference>
<dbReference type="PROSITE" id="PS51419">
    <property type="entry name" value="RAB"/>
    <property type="match status" value="1"/>
</dbReference>
<evidence type="ECO:0000256" key="8">
    <source>
        <dbReference type="ARBA" id="ARBA00023288"/>
    </source>
</evidence>
<dbReference type="GO" id="GO:0005525">
    <property type="term" value="F:GTP binding"/>
    <property type="evidence" value="ECO:0007669"/>
    <property type="project" value="UniProtKB-KW"/>
</dbReference>